<dbReference type="FunFam" id="3.30.930.10:FF:000007">
    <property type="entry name" value="Bifunctional glutamate/proline--tRNA ligase"/>
    <property type="match status" value="1"/>
</dbReference>
<dbReference type="GO" id="GO:0004827">
    <property type="term" value="F:proline-tRNA ligase activity"/>
    <property type="evidence" value="ECO:0007669"/>
    <property type="project" value="UniProtKB-EC"/>
</dbReference>
<dbReference type="SUPFAM" id="SSF52954">
    <property type="entry name" value="Class II aaRS ABD-related"/>
    <property type="match status" value="1"/>
</dbReference>
<comment type="similarity">
    <text evidence="1 15">Belongs to the class-I pyridine nucleotide-disulfide oxidoreductase family.</text>
</comment>
<dbReference type="FunFam" id="3.40.50.800:FF:000005">
    <property type="entry name" value="bifunctional glutamate/proline--tRNA ligase"/>
    <property type="match status" value="1"/>
</dbReference>
<dbReference type="NCBIfam" id="TIGR01350">
    <property type="entry name" value="lipoamide_DH"/>
    <property type="match status" value="1"/>
</dbReference>
<dbReference type="InterPro" id="IPR045864">
    <property type="entry name" value="aa-tRNA-synth_II/BPL/LPL"/>
</dbReference>
<dbReference type="Pfam" id="PF07992">
    <property type="entry name" value="Pyr_redox_2"/>
    <property type="match status" value="1"/>
</dbReference>
<evidence type="ECO:0000256" key="1">
    <source>
        <dbReference type="ARBA" id="ARBA00007532"/>
    </source>
</evidence>
<keyword evidence="13 15" id="KW-0676">Redox-active center</keyword>
<dbReference type="GO" id="GO:0045254">
    <property type="term" value="C:pyruvate dehydrogenase complex"/>
    <property type="evidence" value="ECO:0007669"/>
    <property type="project" value="UniProtKB-ARBA"/>
</dbReference>
<evidence type="ECO:0000256" key="7">
    <source>
        <dbReference type="ARBA" id="ARBA00022840"/>
    </source>
</evidence>
<dbReference type="InterPro" id="IPR036754">
    <property type="entry name" value="YbaK/aa-tRNA-synt-asso_dom_sf"/>
</dbReference>
<dbReference type="InterPro" id="IPR004499">
    <property type="entry name" value="Pro-tRNA-ligase_IIa_arc-type"/>
</dbReference>
<dbReference type="SMART" id="SM00946">
    <property type="entry name" value="ProRS-C_1"/>
    <property type="match status" value="1"/>
</dbReference>
<dbReference type="GO" id="GO:0006433">
    <property type="term" value="P:prolyl-tRNA aminoacylation"/>
    <property type="evidence" value="ECO:0007669"/>
    <property type="project" value="InterPro"/>
</dbReference>
<dbReference type="FunFam" id="3.30.110.30:FF:000001">
    <property type="entry name" value="Bifunctional glutamate/proline--tRNA ligase"/>
    <property type="match status" value="1"/>
</dbReference>
<dbReference type="PANTHER" id="PTHR43382:SF2">
    <property type="entry name" value="BIFUNCTIONAL GLUTAMATE_PROLINE--TRNA LIGASE"/>
    <property type="match status" value="1"/>
</dbReference>
<organism evidence="17 18">
    <name type="scientific">Mycena chlorophos</name>
    <name type="common">Agaric fungus</name>
    <name type="synonym">Agaricus chlorophos</name>
    <dbReference type="NCBI Taxonomy" id="658473"/>
    <lineage>
        <taxon>Eukaryota</taxon>
        <taxon>Fungi</taxon>
        <taxon>Dikarya</taxon>
        <taxon>Basidiomycota</taxon>
        <taxon>Agaricomycotina</taxon>
        <taxon>Agaricomycetes</taxon>
        <taxon>Agaricomycetidae</taxon>
        <taxon>Agaricales</taxon>
        <taxon>Marasmiineae</taxon>
        <taxon>Mycenaceae</taxon>
        <taxon>Mycena</taxon>
    </lineage>
</organism>
<keyword evidence="7" id="KW-0067">ATP-binding</keyword>
<dbReference type="Pfam" id="PF09180">
    <property type="entry name" value="ProRS-C_1"/>
    <property type="match status" value="1"/>
</dbReference>
<dbReference type="Proteomes" id="UP000613580">
    <property type="component" value="Unassembled WGS sequence"/>
</dbReference>
<evidence type="ECO:0000313" key="17">
    <source>
        <dbReference type="EMBL" id="KAF7289534.1"/>
    </source>
</evidence>
<keyword evidence="10 15" id="KW-0520">NAD</keyword>
<dbReference type="Pfam" id="PF03129">
    <property type="entry name" value="HGTP_anticodon"/>
    <property type="match status" value="1"/>
</dbReference>
<dbReference type="Gene3D" id="3.30.390.30">
    <property type="match status" value="1"/>
</dbReference>
<dbReference type="GO" id="GO:0045333">
    <property type="term" value="P:cellular respiration"/>
    <property type="evidence" value="ECO:0007669"/>
    <property type="project" value="UniProtKB-ARBA"/>
</dbReference>
<dbReference type="PRINTS" id="PR00411">
    <property type="entry name" value="PNDRDTASEI"/>
</dbReference>
<comment type="similarity">
    <text evidence="2">Belongs to the class-II aminoacyl-tRNA synthetase family.</text>
</comment>
<dbReference type="AlphaFoldDB" id="A0A8H6RY97"/>
<dbReference type="OrthoDB" id="1350766at2759"/>
<dbReference type="EC" id="1.8.1.4" evidence="15"/>
<evidence type="ECO:0000256" key="13">
    <source>
        <dbReference type="ARBA" id="ARBA00023284"/>
    </source>
</evidence>
<keyword evidence="18" id="KW-1185">Reference proteome</keyword>
<dbReference type="Gene3D" id="3.90.960.10">
    <property type="entry name" value="YbaK/aminoacyl-tRNA synthetase-associated domain"/>
    <property type="match status" value="1"/>
</dbReference>
<dbReference type="SUPFAM" id="SSF55826">
    <property type="entry name" value="YbaK/ProRS associated domain"/>
    <property type="match status" value="1"/>
</dbReference>
<dbReference type="CDD" id="cd00778">
    <property type="entry name" value="ProRS_core_arch_euk"/>
    <property type="match status" value="1"/>
</dbReference>
<comment type="catalytic activity">
    <reaction evidence="14">
        <text>tRNA(Pro) + L-proline + ATP = L-prolyl-tRNA(Pro) + AMP + diphosphate</text>
        <dbReference type="Rhea" id="RHEA:14305"/>
        <dbReference type="Rhea" id="RHEA-COMP:9700"/>
        <dbReference type="Rhea" id="RHEA-COMP:9702"/>
        <dbReference type="ChEBI" id="CHEBI:30616"/>
        <dbReference type="ChEBI" id="CHEBI:33019"/>
        <dbReference type="ChEBI" id="CHEBI:60039"/>
        <dbReference type="ChEBI" id="CHEBI:78442"/>
        <dbReference type="ChEBI" id="CHEBI:78532"/>
        <dbReference type="ChEBI" id="CHEBI:456215"/>
        <dbReference type="EC" id="6.1.1.15"/>
    </reaction>
</comment>
<dbReference type="Gene3D" id="3.50.50.60">
    <property type="entry name" value="FAD/NAD(P)-binding domain"/>
    <property type="match status" value="3"/>
</dbReference>
<feature type="domain" description="Aminoacyl-transfer RNA synthetases class-II family profile" evidence="16">
    <location>
        <begin position="275"/>
        <end position="521"/>
    </location>
</feature>
<dbReference type="GO" id="GO:0050660">
    <property type="term" value="F:flavin adenine dinucleotide binding"/>
    <property type="evidence" value="ECO:0007669"/>
    <property type="project" value="InterPro"/>
</dbReference>
<dbReference type="SUPFAM" id="SSF64586">
    <property type="entry name" value="C-terminal domain of ProRS"/>
    <property type="match status" value="1"/>
</dbReference>
<dbReference type="InterPro" id="IPR023753">
    <property type="entry name" value="FAD/NAD-binding_dom"/>
</dbReference>
<keyword evidence="6 15" id="KW-0274">FAD</keyword>
<proteinExistence type="inferred from homology"/>
<evidence type="ECO:0000256" key="10">
    <source>
        <dbReference type="ARBA" id="ARBA00023027"/>
    </source>
</evidence>
<comment type="cofactor">
    <cofactor evidence="15">
        <name>FAD</name>
        <dbReference type="ChEBI" id="CHEBI:57692"/>
    </cofactor>
    <text evidence="15">Binds 1 FAD per subunit.</text>
</comment>
<dbReference type="PRINTS" id="PR00368">
    <property type="entry name" value="FADPNR"/>
</dbReference>
<comment type="catalytic activity">
    <reaction evidence="15">
        <text>N(6)-[(R)-dihydrolipoyl]-L-lysyl-[protein] + NAD(+) = N(6)-[(R)-lipoyl]-L-lysyl-[protein] + NADH + H(+)</text>
        <dbReference type="Rhea" id="RHEA:15045"/>
        <dbReference type="Rhea" id="RHEA-COMP:10474"/>
        <dbReference type="Rhea" id="RHEA-COMP:10475"/>
        <dbReference type="ChEBI" id="CHEBI:15378"/>
        <dbReference type="ChEBI" id="CHEBI:57540"/>
        <dbReference type="ChEBI" id="CHEBI:57945"/>
        <dbReference type="ChEBI" id="CHEBI:83099"/>
        <dbReference type="ChEBI" id="CHEBI:83100"/>
        <dbReference type="EC" id="1.8.1.4"/>
    </reaction>
</comment>
<dbReference type="InterPro" id="IPR007214">
    <property type="entry name" value="YbaK/aa-tRNA-synth-assoc-dom"/>
</dbReference>
<dbReference type="EMBL" id="JACAZE010000029">
    <property type="protein sequence ID" value="KAF7289534.1"/>
    <property type="molecule type" value="Genomic_DNA"/>
</dbReference>
<dbReference type="InterPro" id="IPR016061">
    <property type="entry name" value="Pro-tRNA_ligase_II_C"/>
</dbReference>
<keyword evidence="9 15" id="KW-0560">Oxidoreductase</keyword>
<dbReference type="Gene3D" id="3.30.930.10">
    <property type="entry name" value="Bira Bifunctional Protein, Domain 2"/>
    <property type="match status" value="1"/>
</dbReference>
<gene>
    <name evidence="17" type="ORF">HMN09_01347600</name>
</gene>
<accession>A0A8H6RY97</accession>
<dbReference type="FunFam" id="3.30.390.30:FF:000001">
    <property type="entry name" value="Dihydrolipoyl dehydrogenase"/>
    <property type="match status" value="1"/>
</dbReference>
<dbReference type="Gene3D" id="3.30.110.30">
    <property type="entry name" value="C-terminal domain of ProRS"/>
    <property type="match status" value="1"/>
</dbReference>
<protein>
    <recommendedName>
        <fullName evidence="15">Dihydrolipoyl dehydrogenase</fullName>
        <ecNumber evidence="15">1.8.1.4</ecNumber>
    </recommendedName>
</protein>
<dbReference type="SUPFAM" id="SSF51905">
    <property type="entry name" value="FAD/NAD(P)-binding domain"/>
    <property type="match status" value="1"/>
</dbReference>
<dbReference type="PANTHER" id="PTHR43382">
    <property type="entry name" value="PROLYL-TRNA SYNTHETASE"/>
    <property type="match status" value="1"/>
</dbReference>
<evidence type="ECO:0000256" key="3">
    <source>
        <dbReference type="ARBA" id="ARBA00022598"/>
    </source>
</evidence>
<keyword evidence="5" id="KW-0547">Nucleotide-binding</keyword>
<dbReference type="InterPro" id="IPR006258">
    <property type="entry name" value="Lipoamide_DH"/>
</dbReference>
<keyword evidence="8" id="KW-0648">Protein biosynthesis</keyword>
<dbReference type="Pfam" id="PF00587">
    <property type="entry name" value="tRNA-synt_2b"/>
    <property type="match status" value="1"/>
</dbReference>
<dbReference type="Pfam" id="PF04073">
    <property type="entry name" value="tRNA_edit"/>
    <property type="match status" value="1"/>
</dbReference>
<comment type="miscellaneous">
    <text evidence="15">The active site is a redox-active disulfide bond.</text>
</comment>
<dbReference type="GO" id="GO:0017101">
    <property type="term" value="C:aminoacyl-tRNA synthetase multienzyme complex"/>
    <property type="evidence" value="ECO:0007669"/>
    <property type="project" value="TreeGrafter"/>
</dbReference>
<evidence type="ECO:0000313" key="18">
    <source>
        <dbReference type="Proteomes" id="UP000613580"/>
    </source>
</evidence>
<dbReference type="InterPro" id="IPR002314">
    <property type="entry name" value="aa-tRNA-synt_IIb"/>
</dbReference>
<keyword evidence="3" id="KW-0436">Ligase</keyword>
<sequence length="1224" mass="133035">MHVAGVARRVVGGRLRLRGRTSQLESLTRSLSASTMDSLAASFAALSIAPVARISHSTTTSPASWRDALDANASVADYHLIKTLVFKPKTAKSATPVPVVVIARNDTETSSSALGKHLNLKELRLAPEDLLTEFFALDKNSLSPLALNQTTFPKVVTILDSSIASSSSVFAVHALSSDSTVFLSGADIVAYLKSLESETVKVQELDFSSLASGAAPAKQPAKEKEDSRIDGAVQIAIGVKKEVDFPGWYTNVLIKADMLDYYSVSGCYILKPWSYSIWEEITQWFNAQIKELGVQNSYFPMFVSQKVLEREKDHIEGFSPEVAWVTKAGNSDLEEPIAIRPTSETAMYPYYAKWIKSHRDLPLKLNQWNSVVRWEFKNPQPFLRTREFLWQEGHTAFLTKAEADTEVRQILDLYRRVYEELLAVPVIPGVKSEKEKFAGGLYTTTVEGFIPTTGRGIQGATSHCLGQNFSRPEMFNIVVEDPNDPTGQGKTYVWQNSWGLSTRTIGVMVMVHGDNQGLVLPPRVASVQVVVVPCGITAKSTDEQRATINNACDELAQKLNKAGMRAKADLRDGYTPGYKFNDWEQKGVPLRLEIGPNDLSKQQTVTVRRDNGAKNAVSLNGIAPTISALLNEIQADMFARAKTNYDACLKVITNWDDVVPHLDNKGVVVMPWCEVEECEDDIKERSGRASEPQDERAPSAGAKSLCIPFDQGRWGKIVAGETKCPASQRNTLRAAQRLRWTATRHYATPSEPYEVVVIGGGPGGYVAAIKAAQLGLKARNSTSFASNNKPSADRLYRKARLSRRNMPQRGMHPVEGHAQQLAPLPPVEGVSLNLPAMLEAKDSAVSGLTKGVEFLFKQNGVDYIKGTASFASPTRISVDLLEGGQTEVETKNVIIATGSEVAPFPGGGIPIDEEQIVSSTGALSLQKVPEKFVVIGGGVIGLEMGSVWSRLGAEVTVVEFLGNIGGAGIDGEVSKQFQRLLAKQGIKFKLNTKVTSAEKTNDGKVTLNMEAAAGGKEETLAADVILVAVGRRPYIEGLNLEAIGVELDNKGRIVVDSQFNTSVSNIKCIGDVTFGPMLAHKAEEEGIAAVEYLKSGHGHVNYNAIPSVVYTHPEVAWVGKTEEELKKDGVQYSIGKFNFSANSRAKTNLDKEGFVKIIAEKETDRILGVHIIGPNAGEMISEGVLAMEYGASAEDVARTTHAHPTLSEAFKEACMAAFGKAIHQ</sequence>
<dbReference type="InterPro" id="IPR016156">
    <property type="entry name" value="FAD/NAD-linked_Rdtase_dimer_sf"/>
</dbReference>
<keyword evidence="4 15" id="KW-0285">Flavoprotein</keyword>
<dbReference type="NCBIfam" id="TIGR00408">
    <property type="entry name" value="proS_fam_I"/>
    <property type="match status" value="1"/>
</dbReference>
<evidence type="ECO:0000256" key="2">
    <source>
        <dbReference type="ARBA" id="ARBA00008226"/>
    </source>
</evidence>
<dbReference type="GO" id="GO:0005524">
    <property type="term" value="F:ATP binding"/>
    <property type="evidence" value="ECO:0007669"/>
    <property type="project" value="UniProtKB-KW"/>
</dbReference>
<dbReference type="InterPro" id="IPR017449">
    <property type="entry name" value="Pro-tRNA_synth_II"/>
</dbReference>
<dbReference type="GO" id="GO:0004148">
    <property type="term" value="F:dihydrolipoyl dehydrogenase (NADH) activity"/>
    <property type="evidence" value="ECO:0007669"/>
    <property type="project" value="UniProtKB-EC"/>
</dbReference>
<evidence type="ECO:0000256" key="9">
    <source>
        <dbReference type="ARBA" id="ARBA00023002"/>
    </source>
</evidence>
<name>A0A8H6RY97_MYCCL</name>
<dbReference type="GO" id="GO:0005737">
    <property type="term" value="C:cytoplasm"/>
    <property type="evidence" value="ECO:0007669"/>
    <property type="project" value="InterPro"/>
</dbReference>
<dbReference type="Pfam" id="PF02852">
    <property type="entry name" value="Pyr_redox_dim"/>
    <property type="match status" value="1"/>
</dbReference>
<dbReference type="SUPFAM" id="SSF55681">
    <property type="entry name" value="Class II aaRS and biotin synthetases"/>
    <property type="match status" value="1"/>
</dbReference>
<evidence type="ECO:0000256" key="15">
    <source>
        <dbReference type="RuleBase" id="RU003692"/>
    </source>
</evidence>
<dbReference type="Gene3D" id="3.40.50.800">
    <property type="entry name" value="Anticodon-binding domain"/>
    <property type="match status" value="1"/>
</dbReference>
<dbReference type="InterPro" id="IPR036188">
    <property type="entry name" value="FAD/NAD-bd_sf"/>
</dbReference>
<comment type="caution">
    <text evidence="17">The sequence shown here is derived from an EMBL/GenBank/DDBJ whole genome shotgun (WGS) entry which is preliminary data.</text>
</comment>
<evidence type="ECO:0000256" key="8">
    <source>
        <dbReference type="ARBA" id="ARBA00022917"/>
    </source>
</evidence>
<evidence type="ECO:0000256" key="14">
    <source>
        <dbReference type="ARBA" id="ARBA00047671"/>
    </source>
</evidence>
<dbReference type="CDD" id="cd00862">
    <property type="entry name" value="ProRS_anticodon_zinc"/>
    <property type="match status" value="1"/>
</dbReference>
<dbReference type="GO" id="GO:0002161">
    <property type="term" value="F:aminoacyl-tRNA deacylase activity"/>
    <property type="evidence" value="ECO:0007669"/>
    <property type="project" value="InterPro"/>
</dbReference>
<dbReference type="InterPro" id="IPR033721">
    <property type="entry name" value="ProRS_core_arch_euk"/>
</dbReference>
<dbReference type="InterPro" id="IPR004099">
    <property type="entry name" value="Pyr_nucl-diS_OxRdtase_dimer"/>
</dbReference>
<dbReference type="PROSITE" id="PS50862">
    <property type="entry name" value="AA_TRNA_LIGASE_II"/>
    <property type="match status" value="1"/>
</dbReference>
<keyword evidence="12" id="KW-1015">Disulfide bond</keyword>
<dbReference type="FunFam" id="3.50.50.60:FF:000025">
    <property type="entry name" value="Dihydrolipoyl dehydrogenase"/>
    <property type="match status" value="1"/>
</dbReference>
<evidence type="ECO:0000256" key="11">
    <source>
        <dbReference type="ARBA" id="ARBA00023146"/>
    </source>
</evidence>
<evidence type="ECO:0000256" key="5">
    <source>
        <dbReference type="ARBA" id="ARBA00022741"/>
    </source>
</evidence>
<evidence type="ECO:0000259" key="16">
    <source>
        <dbReference type="PROSITE" id="PS50862"/>
    </source>
</evidence>
<dbReference type="InterPro" id="IPR006195">
    <property type="entry name" value="aa-tRNA-synth_II"/>
</dbReference>
<reference evidence="17" key="1">
    <citation type="submission" date="2020-05" db="EMBL/GenBank/DDBJ databases">
        <title>Mycena genomes resolve the evolution of fungal bioluminescence.</title>
        <authorList>
            <person name="Tsai I.J."/>
        </authorList>
    </citation>
    <scope>NUCLEOTIDE SEQUENCE</scope>
    <source>
        <strain evidence="17">110903Hualien_Pintung</strain>
    </source>
</reference>
<dbReference type="HAMAP" id="MF_01571">
    <property type="entry name" value="Pro_tRNA_synth_type3"/>
    <property type="match status" value="1"/>
</dbReference>
<dbReference type="SUPFAM" id="SSF55424">
    <property type="entry name" value="FAD/NAD-linked reductases, dimerisation (C-terminal) domain"/>
    <property type="match status" value="1"/>
</dbReference>
<dbReference type="InterPro" id="IPR036621">
    <property type="entry name" value="Anticodon-bd_dom_sf"/>
</dbReference>
<evidence type="ECO:0000256" key="6">
    <source>
        <dbReference type="ARBA" id="ARBA00022827"/>
    </source>
</evidence>
<dbReference type="InterPro" id="IPR004154">
    <property type="entry name" value="Anticodon-bd"/>
</dbReference>
<keyword evidence="11" id="KW-0030">Aminoacyl-tRNA synthetase</keyword>
<evidence type="ECO:0000256" key="4">
    <source>
        <dbReference type="ARBA" id="ARBA00022630"/>
    </source>
</evidence>
<evidence type="ECO:0000256" key="12">
    <source>
        <dbReference type="ARBA" id="ARBA00023157"/>
    </source>
</evidence>